<dbReference type="GO" id="GO:0008199">
    <property type="term" value="F:ferric iron binding"/>
    <property type="evidence" value="ECO:0007669"/>
    <property type="project" value="InterPro"/>
</dbReference>
<feature type="compositionally biased region" description="Polar residues" evidence="1">
    <location>
        <begin position="91"/>
        <end position="102"/>
    </location>
</feature>
<dbReference type="AlphaFoldDB" id="A0A9K3LGN2"/>
<reference evidence="2" key="1">
    <citation type="journal article" date="2021" name="Sci. Rep.">
        <title>Diploid genomic architecture of Nitzschia inconspicua, an elite biomass production diatom.</title>
        <authorList>
            <person name="Oliver A."/>
            <person name="Podell S."/>
            <person name="Pinowska A."/>
            <person name="Traller J.C."/>
            <person name="Smith S.R."/>
            <person name="McClure R."/>
            <person name="Beliaev A."/>
            <person name="Bohutskyi P."/>
            <person name="Hill E.A."/>
            <person name="Rabines A."/>
            <person name="Zheng H."/>
            <person name="Allen L.Z."/>
            <person name="Kuo A."/>
            <person name="Grigoriev I.V."/>
            <person name="Allen A.E."/>
            <person name="Hazlebeck D."/>
            <person name="Allen E.E."/>
        </authorList>
    </citation>
    <scope>NUCLEOTIDE SEQUENCE</scope>
    <source>
        <strain evidence="2">Hildebrandi</strain>
    </source>
</reference>
<name>A0A9K3LGN2_9STRA</name>
<protein>
    <submittedName>
        <fullName evidence="2">Uncharacterized protein</fullName>
    </submittedName>
</protein>
<evidence type="ECO:0000256" key="1">
    <source>
        <dbReference type="SAM" id="MobiDB-lite"/>
    </source>
</evidence>
<evidence type="ECO:0000313" key="3">
    <source>
        <dbReference type="Proteomes" id="UP000693970"/>
    </source>
</evidence>
<reference evidence="2" key="2">
    <citation type="submission" date="2021-04" db="EMBL/GenBank/DDBJ databases">
        <authorList>
            <person name="Podell S."/>
        </authorList>
    </citation>
    <scope>NUCLEOTIDE SEQUENCE</scope>
    <source>
        <strain evidence="2">Hildebrandi</strain>
    </source>
</reference>
<dbReference type="OrthoDB" id="46877at2759"/>
<evidence type="ECO:0000313" key="2">
    <source>
        <dbReference type="EMBL" id="KAG7361278.1"/>
    </source>
</evidence>
<dbReference type="GO" id="GO:0016226">
    <property type="term" value="P:iron-sulfur cluster assembly"/>
    <property type="evidence" value="ECO:0007669"/>
    <property type="project" value="InterPro"/>
</dbReference>
<keyword evidence="3" id="KW-1185">Reference proteome</keyword>
<organism evidence="2 3">
    <name type="scientific">Nitzschia inconspicua</name>
    <dbReference type="NCBI Taxonomy" id="303405"/>
    <lineage>
        <taxon>Eukaryota</taxon>
        <taxon>Sar</taxon>
        <taxon>Stramenopiles</taxon>
        <taxon>Ochrophyta</taxon>
        <taxon>Bacillariophyta</taxon>
        <taxon>Bacillariophyceae</taxon>
        <taxon>Bacillariophycidae</taxon>
        <taxon>Bacillariales</taxon>
        <taxon>Bacillariaceae</taxon>
        <taxon>Nitzschia</taxon>
    </lineage>
</organism>
<comment type="caution">
    <text evidence="2">The sequence shown here is derived from an EMBL/GenBank/DDBJ whole genome shotgun (WGS) entry which is preliminary data.</text>
</comment>
<gene>
    <name evidence="2" type="ORF">IV203_036378</name>
</gene>
<sequence>MSPTVMRTATKTTISNVLRCTVSTLDQPMMVVPQQRNSATMPTFLPPYFAFLANYPRRSFHSSAMQSFPIRRRRRGDNRIGEAATHDQQEDTTSGPRSNPLQHTPVRDVLLFRKAASDLFDKLERALLPMKAKNDPFILSRSRGEIGEIFKLDLGPKEGFYQLEISEEECVFEYSSPISGKILYCLSSTTGEWVGVDDGNAFEGILVRDLIRQCQGLPDL</sequence>
<dbReference type="EMBL" id="JAGRRH010000013">
    <property type="protein sequence ID" value="KAG7361278.1"/>
    <property type="molecule type" value="Genomic_DNA"/>
</dbReference>
<dbReference type="PROSITE" id="PS50810">
    <property type="entry name" value="FRATAXIN_2"/>
    <property type="match status" value="1"/>
</dbReference>
<dbReference type="InterPro" id="IPR002908">
    <property type="entry name" value="Frataxin/CyaY"/>
</dbReference>
<proteinExistence type="predicted"/>
<dbReference type="Proteomes" id="UP000693970">
    <property type="component" value="Unassembled WGS sequence"/>
</dbReference>
<feature type="region of interest" description="Disordered" evidence="1">
    <location>
        <begin position="82"/>
        <end position="103"/>
    </location>
</feature>
<accession>A0A9K3LGN2</accession>